<reference evidence="3 4" key="1">
    <citation type="journal article" date="2019" name="Emerg. Microbes Infect.">
        <title>Comprehensive subspecies identification of 175 nontuberculous mycobacteria species based on 7547 genomic profiles.</title>
        <authorList>
            <person name="Matsumoto Y."/>
            <person name="Kinjo T."/>
            <person name="Motooka D."/>
            <person name="Nabeya D."/>
            <person name="Jung N."/>
            <person name="Uechi K."/>
            <person name="Horii T."/>
            <person name="Iida T."/>
            <person name="Fujita J."/>
            <person name="Nakamura S."/>
        </authorList>
    </citation>
    <scope>NUCLEOTIDE SEQUENCE [LARGE SCALE GENOMIC DNA]</scope>
    <source>
        <strain evidence="3 4">JCM 30395</strain>
    </source>
</reference>
<dbReference type="KEGG" id="msar:MSAR_28050"/>
<evidence type="ECO:0000256" key="1">
    <source>
        <dbReference type="PROSITE-ProRule" id="PRU00409"/>
    </source>
</evidence>
<gene>
    <name evidence="3" type="ORF">MSAR_28050</name>
</gene>
<organism evidence="3 4">
    <name type="scientific">Mycolicibacterium sarraceniae</name>
    <dbReference type="NCBI Taxonomy" id="1534348"/>
    <lineage>
        <taxon>Bacteria</taxon>
        <taxon>Bacillati</taxon>
        <taxon>Actinomycetota</taxon>
        <taxon>Actinomycetes</taxon>
        <taxon>Mycobacteriales</taxon>
        <taxon>Mycobacteriaceae</taxon>
        <taxon>Mycolicibacterium</taxon>
    </lineage>
</organism>
<keyword evidence="4" id="KW-1185">Reference proteome</keyword>
<dbReference type="Proteomes" id="UP000466445">
    <property type="component" value="Chromosome"/>
</dbReference>
<evidence type="ECO:0000259" key="2">
    <source>
        <dbReference type="PROSITE" id="PS50975"/>
    </source>
</evidence>
<sequence>MLIAEHANDLGDTFLFPRIAPALPRRLASKRGLHELCLESAVPTPAAAFPTSLDELEKFAFDATFPLVVKNLEAFERRRAPVVGGTTRVDNPADLYALARGWGNTFSVILQEYLPRESAEDWIVHSYCDESSIPLVQFTGVKVRSFPPHVGMTTCAYAVGNPALQEMTTQFVKSIDYRGCLDLDWRYDRRDGQYKLLDFNPRVGAQFRLFETEAGVDVVRALHLDLTGRDIPSAGQVEARRFLLENLDLPARFAFRNSDYSTPSAPAGPSSTEFAWVARDDMRPFFFMVIRMIPPAVARLWQRWWTGRRRTRSGRAGRRAQP</sequence>
<dbReference type="GO" id="GO:0046872">
    <property type="term" value="F:metal ion binding"/>
    <property type="evidence" value="ECO:0007669"/>
    <property type="project" value="InterPro"/>
</dbReference>
<dbReference type="Gene3D" id="3.30.470.20">
    <property type="entry name" value="ATP-grasp fold, B domain"/>
    <property type="match status" value="1"/>
</dbReference>
<keyword evidence="1" id="KW-0547">Nucleotide-binding</keyword>
<protein>
    <recommendedName>
        <fullName evidence="2">ATP-grasp domain-containing protein</fullName>
    </recommendedName>
</protein>
<dbReference type="PROSITE" id="PS50975">
    <property type="entry name" value="ATP_GRASP"/>
    <property type="match status" value="1"/>
</dbReference>
<feature type="domain" description="ATP-grasp" evidence="2">
    <location>
        <begin position="34"/>
        <end position="227"/>
    </location>
</feature>
<proteinExistence type="predicted"/>
<evidence type="ECO:0000313" key="4">
    <source>
        <dbReference type="Proteomes" id="UP000466445"/>
    </source>
</evidence>
<dbReference type="EMBL" id="AP022595">
    <property type="protein sequence ID" value="BBY59669.1"/>
    <property type="molecule type" value="Genomic_DNA"/>
</dbReference>
<dbReference type="SUPFAM" id="SSF56059">
    <property type="entry name" value="Glutathione synthetase ATP-binding domain-like"/>
    <property type="match status" value="1"/>
</dbReference>
<dbReference type="RefSeq" id="WP_235677755.1">
    <property type="nucleotide sequence ID" value="NZ_AP022595.1"/>
</dbReference>
<evidence type="ECO:0000313" key="3">
    <source>
        <dbReference type="EMBL" id="BBY59669.1"/>
    </source>
</evidence>
<name>A0A7I7SU07_9MYCO</name>
<dbReference type="InterPro" id="IPR011761">
    <property type="entry name" value="ATP-grasp"/>
</dbReference>
<accession>A0A7I7SU07</accession>
<dbReference type="GO" id="GO:0005524">
    <property type="term" value="F:ATP binding"/>
    <property type="evidence" value="ECO:0007669"/>
    <property type="project" value="UniProtKB-UniRule"/>
</dbReference>
<keyword evidence="1" id="KW-0067">ATP-binding</keyword>
<dbReference type="AlphaFoldDB" id="A0A7I7SU07"/>